<evidence type="ECO:0000256" key="6">
    <source>
        <dbReference type="ARBA" id="ARBA00023136"/>
    </source>
</evidence>
<keyword evidence="3" id="KW-1003">Cell membrane</keyword>
<evidence type="ECO:0000256" key="1">
    <source>
        <dbReference type="ARBA" id="ARBA00004651"/>
    </source>
</evidence>
<dbReference type="PANTHER" id="PTHR30151:SF0">
    <property type="entry name" value="ABC TRANSPORTER PERMEASE PROTEIN MJ0413-RELATED"/>
    <property type="match status" value="1"/>
</dbReference>
<keyword evidence="5 7" id="KW-1133">Transmembrane helix</keyword>
<dbReference type="PROSITE" id="PS50928">
    <property type="entry name" value="ABC_TM1"/>
    <property type="match status" value="1"/>
</dbReference>
<dbReference type="InterPro" id="IPR035906">
    <property type="entry name" value="MetI-like_sf"/>
</dbReference>
<feature type="transmembrane region" description="Helical" evidence="7">
    <location>
        <begin position="65"/>
        <end position="88"/>
    </location>
</feature>
<dbReference type="SUPFAM" id="SSF161098">
    <property type="entry name" value="MetI-like"/>
    <property type="match status" value="1"/>
</dbReference>
<dbReference type="CDD" id="cd06261">
    <property type="entry name" value="TM_PBP2"/>
    <property type="match status" value="1"/>
</dbReference>
<name>A0A645HNK2_9ZZZZ</name>
<feature type="transmembrane region" description="Helical" evidence="7">
    <location>
        <begin position="12"/>
        <end position="31"/>
    </location>
</feature>
<dbReference type="AlphaFoldDB" id="A0A645HNK2"/>
<evidence type="ECO:0000256" key="7">
    <source>
        <dbReference type="SAM" id="Phobius"/>
    </source>
</evidence>
<feature type="transmembrane region" description="Helical" evidence="7">
    <location>
        <begin position="108"/>
        <end position="130"/>
    </location>
</feature>
<keyword evidence="6 7" id="KW-0472">Membrane</keyword>
<dbReference type="GO" id="GO:0005886">
    <property type="term" value="C:plasma membrane"/>
    <property type="evidence" value="ECO:0007669"/>
    <property type="project" value="UniProtKB-SubCell"/>
</dbReference>
<reference evidence="9" key="1">
    <citation type="submission" date="2019-08" db="EMBL/GenBank/DDBJ databases">
        <authorList>
            <person name="Kucharzyk K."/>
            <person name="Murdoch R.W."/>
            <person name="Higgins S."/>
            <person name="Loffler F."/>
        </authorList>
    </citation>
    <scope>NUCLEOTIDE SEQUENCE</scope>
</reference>
<evidence type="ECO:0000256" key="2">
    <source>
        <dbReference type="ARBA" id="ARBA00022448"/>
    </source>
</evidence>
<evidence type="ECO:0000313" key="9">
    <source>
        <dbReference type="EMBL" id="MPN40537.1"/>
    </source>
</evidence>
<dbReference type="InterPro" id="IPR000515">
    <property type="entry name" value="MetI-like"/>
</dbReference>
<organism evidence="9">
    <name type="scientific">bioreactor metagenome</name>
    <dbReference type="NCBI Taxonomy" id="1076179"/>
    <lineage>
        <taxon>unclassified sequences</taxon>
        <taxon>metagenomes</taxon>
        <taxon>ecological metagenomes</taxon>
    </lineage>
</organism>
<gene>
    <name evidence="9" type="ORF">SDC9_188075</name>
</gene>
<comment type="caution">
    <text evidence="9">The sequence shown here is derived from an EMBL/GenBank/DDBJ whole genome shotgun (WGS) entry which is preliminary data.</text>
</comment>
<dbReference type="Gene3D" id="1.10.3720.10">
    <property type="entry name" value="MetI-like"/>
    <property type="match status" value="1"/>
</dbReference>
<evidence type="ECO:0000259" key="8">
    <source>
        <dbReference type="PROSITE" id="PS50928"/>
    </source>
</evidence>
<accession>A0A645HNK2</accession>
<dbReference type="GO" id="GO:0055085">
    <property type="term" value="P:transmembrane transport"/>
    <property type="evidence" value="ECO:0007669"/>
    <property type="project" value="InterPro"/>
</dbReference>
<protein>
    <recommendedName>
        <fullName evidence="8">ABC transmembrane type-1 domain-containing protein</fullName>
    </recommendedName>
</protein>
<dbReference type="PANTHER" id="PTHR30151">
    <property type="entry name" value="ALKANE SULFONATE ABC TRANSPORTER-RELATED, MEMBRANE SUBUNIT"/>
    <property type="match status" value="1"/>
</dbReference>
<evidence type="ECO:0000256" key="4">
    <source>
        <dbReference type="ARBA" id="ARBA00022692"/>
    </source>
</evidence>
<keyword evidence="4 7" id="KW-0812">Transmembrane</keyword>
<sequence length="139" mass="15277">MVCILIPENALLIVVFLVMFPIIYESIVTGIENIDESVMMALRIDAKPYGFNSVFRVMIPMSRPYIILGIIQSIGLGMKVSIMAEVLVGNPGIPGLGIIIHEGYQYAYMPQVFAISILAIALIGVIDFGLRLAKKSFNK</sequence>
<dbReference type="EMBL" id="VSSQ01097016">
    <property type="protein sequence ID" value="MPN40537.1"/>
    <property type="molecule type" value="Genomic_DNA"/>
</dbReference>
<proteinExistence type="predicted"/>
<feature type="domain" description="ABC transmembrane type-1" evidence="8">
    <location>
        <begin position="1"/>
        <end position="130"/>
    </location>
</feature>
<comment type="subcellular location">
    <subcellularLocation>
        <location evidence="1">Cell membrane</location>
        <topology evidence="1">Multi-pass membrane protein</topology>
    </subcellularLocation>
</comment>
<evidence type="ECO:0000256" key="3">
    <source>
        <dbReference type="ARBA" id="ARBA00022475"/>
    </source>
</evidence>
<evidence type="ECO:0000256" key="5">
    <source>
        <dbReference type="ARBA" id="ARBA00022989"/>
    </source>
</evidence>
<dbReference type="Pfam" id="PF00528">
    <property type="entry name" value="BPD_transp_1"/>
    <property type="match status" value="1"/>
</dbReference>
<keyword evidence="2" id="KW-0813">Transport</keyword>